<dbReference type="EMBL" id="JANYMP010000008">
    <property type="protein sequence ID" value="MCS7478946.1"/>
    <property type="molecule type" value="Genomic_DNA"/>
</dbReference>
<organism evidence="1 2">
    <name type="scientific">Umezawaea endophytica</name>
    <dbReference type="NCBI Taxonomy" id="1654476"/>
    <lineage>
        <taxon>Bacteria</taxon>
        <taxon>Bacillati</taxon>
        <taxon>Actinomycetota</taxon>
        <taxon>Actinomycetes</taxon>
        <taxon>Pseudonocardiales</taxon>
        <taxon>Pseudonocardiaceae</taxon>
        <taxon>Umezawaea</taxon>
    </lineage>
</organism>
<proteinExistence type="predicted"/>
<comment type="caution">
    <text evidence="1">The sequence shown here is derived from an EMBL/GenBank/DDBJ whole genome shotgun (WGS) entry which is preliminary data.</text>
</comment>
<dbReference type="RefSeq" id="WP_259624438.1">
    <property type="nucleotide sequence ID" value="NZ_JANYMP010000008.1"/>
</dbReference>
<evidence type="ECO:0000313" key="2">
    <source>
        <dbReference type="Proteomes" id="UP001141259"/>
    </source>
</evidence>
<evidence type="ECO:0000313" key="1">
    <source>
        <dbReference type="EMBL" id="MCS7478946.1"/>
    </source>
</evidence>
<sequence length="96" mass="10885">MGRLIGMGDARWWVLVEEVRGMGDGREWKVSHVAPVGDEEEARAEALRLAREFTPAYPWSPKSRKVLRLGDGSYLVIVEGRTSSFHFRTRVGELVD</sequence>
<gene>
    <name evidence="1" type="ORF">NZH93_18960</name>
</gene>
<dbReference type="Proteomes" id="UP001141259">
    <property type="component" value="Unassembled WGS sequence"/>
</dbReference>
<reference evidence="1" key="1">
    <citation type="submission" date="2022-08" db="EMBL/GenBank/DDBJ databases">
        <authorList>
            <person name="Tistechok S."/>
            <person name="Samborskyy M."/>
            <person name="Roman I."/>
        </authorList>
    </citation>
    <scope>NUCLEOTIDE SEQUENCE</scope>
    <source>
        <strain evidence="1">DSM 103496</strain>
    </source>
</reference>
<protein>
    <submittedName>
        <fullName evidence="1">Uncharacterized protein</fullName>
    </submittedName>
</protein>
<dbReference type="AlphaFoldDB" id="A0A9X2VLY7"/>
<accession>A0A9X2VLY7</accession>
<keyword evidence="2" id="KW-1185">Reference proteome</keyword>
<name>A0A9X2VLY7_9PSEU</name>